<evidence type="ECO:0000256" key="1">
    <source>
        <dbReference type="ARBA" id="ARBA00022598"/>
    </source>
</evidence>
<reference evidence="9 10" key="1">
    <citation type="submission" date="2016-06" db="EMBL/GenBank/DDBJ databases">
        <authorList>
            <person name="Kjaerup R.B."/>
            <person name="Dalgaard T.S."/>
            <person name="Juul-Madsen H.R."/>
        </authorList>
    </citation>
    <scope>NUCLEOTIDE SEQUENCE [LARGE SCALE GENOMIC DNA]</scope>
    <source>
        <strain evidence="9 10">1276495.2</strain>
    </source>
</reference>
<organism evidence="9 10">
    <name type="scientific">Mycobacterium asiaticum</name>
    <dbReference type="NCBI Taxonomy" id="1790"/>
    <lineage>
        <taxon>Bacteria</taxon>
        <taxon>Bacillati</taxon>
        <taxon>Actinomycetota</taxon>
        <taxon>Actinomycetes</taxon>
        <taxon>Mycobacteriales</taxon>
        <taxon>Mycobacteriaceae</taxon>
        <taxon>Mycobacterium</taxon>
    </lineage>
</organism>
<feature type="binding site" evidence="5">
    <location>
        <begin position="275"/>
        <end position="276"/>
    </location>
    <ligand>
        <name>ATP</name>
        <dbReference type="ChEBI" id="CHEBI:30616"/>
    </ligand>
</feature>
<keyword evidence="2 5" id="KW-0547">Nucleotide-binding</keyword>
<feature type="binding site" evidence="5">
    <location>
        <begin position="189"/>
        <end position="192"/>
    </location>
    <ligand>
        <name>ATP</name>
        <dbReference type="ChEBI" id="CHEBI:30616"/>
    </ligand>
</feature>
<comment type="catalytic activity">
    <reaction evidence="5 6">
        <text>5-amino-1-(5-phospho-beta-D-ribosyl)imidazole + hydrogencarbonate + ATP = 5-carboxyamino-1-(5-phospho-D-ribosyl)imidazole + ADP + phosphate + 2 H(+)</text>
        <dbReference type="Rhea" id="RHEA:19317"/>
        <dbReference type="ChEBI" id="CHEBI:15378"/>
        <dbReference type="ChEBI" id="CHEBI:17544"/>
        <dbReference type="ChEBI" id="CHEBI:30616"/>
        <dbReference type="ChEBI" id="CHEBI:43474"/>
        <dbReference type="ChEBI" id="CHEBI:58730"/>
        <dbReference type="ChEBI" id="CHEBI:137981"/>
        <dbReference type="ChEBI" id="CHEBI:456216"/>
        <dbReference type="EC" id="6.3.4.18"/>
    </reaction>
</comment>
<proteinExistence type="inferred from homology"/>
<comment type="caution">
    <text evidence="9">The sequence shown here is derived from an EMBL/GenBank/DDBJ whole genome shotgun (WGS) entry which is preliminary data.</text>
</comment>
<dbReference type="EC" id="6.3.4.18" evidence="5 6"/>
<evidence type="ECO:0000313" key="10">
    <source>
        <dbReference type="Proteomes" id="UP000093925"/>
    </source>
</evidence>
<feature type="binding site" evidence="5">
    <location>
        <position position="152"/>
    </location>
    <ligand>
        <name>ATP</name>
        <dbReference type="ChEBI" id="CHEBI:30616"/>
    </ligand>
</feature>
<comment type="function">
    <text evidence="5">Catalyzes the ATP-dependent conversion of 5-aminoimidazole ribonucleotide (AIR) and HCO(3)(-) to N5-carboxyaminoimidazole ribonucleotide (N5-CAIR).</text>
</comment>
<feature type="binding site" evidence="5">
    <location>
        <position position="197"/>
    </location>
    <ligand>
        <name>ATP</name>
        <dbReference type="ChEBI" id="CHEBI:30616"/>
    </ligand>
</feature>
<dbReference type="InterPro" id="IPR005875">
    <property type="entry name" value="PurK"/>
</dbReference>
<comment type="pathway">
    <text evidence="5 6">Purine metabolism; IMP biosynthesis via de novo pathway; 5-amino-1-(5-phospho-D-ribosyl)imidazole-4-carboxylate from 5-amino-1-(5-phospho-D-ribosyl)imidazole (N5-CAIR route): step 1/2.</text>
</comment>
<dbReference type="UniPathway" id="UPA00074">
    <property type="reaction ID" value="UER00942"/>
</dbReference>
<evidence type="ECO:0000256" key="4">
    <source>
        <dbReference type="ARBA" id="ARBA00022840"/>
    </source>
</evidence>
<dbReference type="NCBIfam" id="TIGR01161">
    <property type="entry name" value="purK"/>
    <property type="match status" value="1"/>
</dbReference>
<accession>A0A1A3KQP9</accession>
<dbReference type="SUPFAM" id="SSF51246">
    <property type="entry name" value="Rudiment single hybrid motif"/>
    <property type="match status" value="1"/>
</dbReference>
<evidence type="ECO:0000256" key="3">
    <source>
        <dbReference type="ARBA" id="ARBA00022755"/>
    </source>
</evidence>
<dbReference type="SUPFAM" id="SSF56059">
    <property type="entry name" value="Glutathione synthetase ATP-binding domain-like"/>
    <property type="match status" value="1"/>
</dbReference>
<gene>
    <name evidence="5 6" type="primary">purK</name>
    <name evidence="9" type="ORF">A5640_00930</name>
</gene>
<dbReference type="Gene3D" id="3.40.50.20">
    <property type="match status" value="1"/>
</dbReference>
<dbReference type="Gene3D" id="3.30.470.20">
    <property type="entry name" value="ATP-grasp fold, B domain"/>
    <property type="match status" value="1"/>
</dbReference>
<dbReference type="RefSeq" id="WP_065139913.1">
    <property type="nucleotide sequence ID" value="NZ_LZLM01000061.1"/>
</dbReference>
<comment type="subunit">
    <text evidence="5 6">Homodimer.</text>
</comment>
<protein>
    <recommendedName>
        <fullName evidence="5 6">N5-carboxyaminoimidazole ribonucleotide synthase</fullName>
        <shortName evidence="5 6">N5-CAIR synthase</shortName>
        <ecNumber evidence="5 6">6.3.4.18</ecNumber>
    </recommendedName>
    <alternativeName>
        <fullName evidence="5 6">5-(carboxyamino)imidazole ribonucleotide synthetase</fullName>
    </alternativeName>
</protein>
<dbReference type="PROSITE" id="PS50975">
    <property type="entry name" value="ATP_GRASP"/>
    <property type="match status" value="1"/>
</dbReference>
<evidence type="ECO:0000259" key="8">
    <source>
        <dbReference type="PROSITE" id="PS50975"/>
    </source>
</evidence>
<comment type="function">
    <text evidence="6">Catalyzes the ATP-dependent conversion of 5-aminoimidazole ribonucleotide (AIR) and HCO(3)- to N5-carboxyaminoimidazole ribonucleotide (N5-CAIR).</text>
</comment>
<dbReference type="GO" id="GO:0004638">
    <property type="term" value="F:phosphoribosylaminoimidazole carboxylase activity"/>
    <property type="evidence" value="ECO:0007669"/>
    <property type="project" value="InterPro"/>
</dbReference>
<evidence type="ECO:0000256" key="5">
    <source>
        <dbReference type="HAMAP-Rule" id="MF_01928"/>
    </source>
</evidence>
<keyword evidence="3 5" id="KW-0658">Purine biosynthesis</keyword>
<evidence type="ECO:0000313" key="9">
    <source>
        <dbReference type="EMBL" id="OBJ86271.1"/>
    </source>
</evidence>
<dbReference type="SUPFAM" id="SSF52440">
    <property type="entry name" value="PreATP-grasp domain"/>
    <property type="match status" value="1"/>
</dbReference>
<dbReference type="Pfam" id="PF02222">
    <property type="entry name" value="ATP-grasp"/>
    <property type="match status" value="1"/>
</dbReference>
<feature type="compositionally biased region" description="Basic and acidic residues" evidence="7">
    <location>
        <begin position="403"/>
        <end position="422"/>
    </location>
</feature>
<comment type="caution">
    <text evidence="5">Lacks conserved residue(s) required for the propagation of feature annotation.</text>
</comment>
<dbReference type="AlphaFoldDB" id="A0A1A3KQP9"/>
<dbReference type="PANTHER" id="PTHR11609:SF5">
    <property type="entry name" value="PHOSPHORIBOSYLAMINOIMIDAZOLE CARBOXYLASE"/>
    <property type="match status" value="1"/>
</dbReference>
<keyword evidence="1 5" id="KW-0436">Ligase</keyword>
<dbReference type="GO" id="GO:0005524">
    <property type="term" value="F:ATP binding"/>
    <property type="evidence" value="ECO:0007669"/>
    <property type="project" value="UniProtKB-UniRule"/>
</dbReference>
<dbReference type="NCBIfam" id="NF004679">
    <property type="entry name" value="PRK06019.1-5"/>
    <property type="match status" value="1"/>
</dbReference>
<dbReference type="GO" id="GO:0046872">
    <property type="term" value="F:metal ion binding"/>
    <property type="evidence" value="ECO:0007669"/>
    <property type="project" value="InterPro"/>
</dbReference>
<dbReference type="HAMAP" id="MF_01928">
    <property type="entry name" value="PurK"/>
    <property type="match status" value="1"/>
</dbReference>
<dbReference type="EMBL" id="LZLM01000061">
    <property type="protein sequence ID" value="OBJ86271.1"/>
    <property type="molecule type" value="Genomic_DNA"/>
</dbReference>
<name>A0A1A3KQP9_MYCAS</name>
<dbReference type="FunFam" id="3.40.50.20:FF:000025">
    <property type="entry name" value="N5-carboxyaminoimidazole ribonucleotide synthase"/>
    <property type="match status" value="1"/>
</dbReference>
<dbReference type="InterPro" id="IPR011054">
    <property type="entry name" value="Rudment_hybrid_motif"/>
</dbReference>
<dbReference type="GO" id="GO:0034028">
    <property type="term" value="F:5-(carboxyamino)imidazole ribonucleotide synthase activity"/>
    <property type="evidence" value="ECO:0007669"/>
    <property type="project" value="UniProtKB-UniRule"/>
</dbReference>
<dbReference type="InterPro" id="IPR011761">
    <property type="entry name" value="ATP-grasp"/>
</dbReference>
<evidence type="ECO:0000256" key="7">
    <source>
        <dbReference type="SAM" id="MobiDB-lite"/>
    </source>
</evidence>
<evidence type="ECO:0000256" key="6">
    <source>
        <dbReference type="RuleBase" id="RU361200"/>
    </source>
</evidence>
<feature type="domain" description="ATP-grasp" evidence="8">
    <location>
        <begin position="113"/>
        <end position="305"/>
    </location>
</feature>
<comment type="similarity">
    <text evidence="5 6">Belongs to the PurK/PurT family.</text>
</comment>
<dbReference type="InterPro" id="IPR054350">
    <property type="entry name" value="PurT/PurK_preATP-grasp"/>
</dbReference>
<dbReference type="Pfam" id="PF17769">
    <property type="entry name" value="PurK_C"/>
    <property type="match status" value="1"/>
</dbReference>
<dbReference type="NCBIfam" id="NF004680">
    <property type="entry name" value="PRK06019.1-6"/>
    <property type="match status" value="1"/>
</dbReference>
<sequence>MIAVPSPRTPLVAMVGGGQLARMTHQAAIALGQSLRVLANAADEPAAQVSPDVVIGSHTDLEDLRRVAAGANVLTFDHEHVPPDLLDKLVAEGINVAPPPHALLHAQDKLVMRRRLEELGAPVPRYLGIESSEGIDELDVFAATVDVPIVVKAARGGYDGKGVRVADDAAQARDIARDYLASGVSALIEERVVLRRELSALVARSPFGQGAAWPVVETVQRDGICVQVIAPAPDLPEATAAEAQRLALRLAGELGVVGVLAVELFETADGSLLVNELAMRPHNSGHWTMDGSLTSQFEQHLRAVLDYPLGHTDAVAPVTVMANVLGAAQEPAMTVDERMHHLFARMPDARVHLYGKTERPGRKVGHINFVGTDVADAQGLAELRERAELAAHWLSHAQWTDGWDPHAGDDAERSDEEERRNA</sequence>
<dbReference type="PANTHER" id="PTHR11609">
    <property type="entry name" value="PURINE BIOSYNTHESIS PROTEIN 6/7, PUR6/7"/>
    <property type="match status" value="1"/>
</dbReference>
<dbReference type="GO" id="GO:0005829">
    <property type="term" value="C:cytosol"/>
    <property type="evidence" value="ECO:0007669"/>
    <property type="project" value="TreeGrafter"/>
</dbReference>
<dbReference type="InterPro" id="IPR040686">
    <property type="entry name" value="PurK_C"/>
</dbReference>
<keyword evidence="4 5" id="KW-0067">ATP-binding</keyword>
<evidence type="ECO:0000256" key="2">
    <source>
        <dbReference type="ARBA" id="ARBA00022741"/>
    </source>
</evidence>
<dbReference type="InterPro" id="IPR016185">
    <property type="entry name" value="PreATP-grasp_dom_sf"/>
</dbReference>
<dbReference type="GO" id="GO:0006189">
    <property type="term" value="P:'de novo' IMP biosynthetic process"/>
    <property type="evidence" value="ECO:0007669"/>
    <property type="project" value="UniProtKB-UniRule"/>
</dbReference>
<feature type="binding site" evidence="5">
    <location>
        <position position="109"/>
    </location>
    <ligand>
        <name>ATP</name>
        <dbReference type="ChEBI" id="CHEBI:30616"/>
    </ligand>
</feature>
<feature type="region of interest" description="Disordered" evidence="7">
    <location>
        <begin position="400"/>
        <end position="422"/>
    </location>
</feature>
<dbReference type="InterPro" id="IPR013815">
    <property type="entry name" value="ATP_grasp_subdomain_1"/>
</dbReference>
<dbReference type="Proteomes" id="UP000093925">
    <property type="component" value="Unassembled WGS sequence"/>
</dbReference>
<dbReference type="Gene3D" id="3.30.1490.20">
    <property type="entry name" value="ATP-grasp fold, A domain"/>
    <property type="match status" value="1"/>
</dbReference>
<dbReference type="InterPro" id="IPR003135">
    <property type="entry name" value="ATP-grasp_carboxylate-amine"/>
</dbReference>
<dbReference type="Pfam" id="PF22660">
    <property type="entry name" value="RS_preATP-grasp-like"/>
    <property type="match status" value="1"/>
</dbReference>
<dbReference type="FunFam" id="3.30.470.20:FF:000029">
    <property type="entry name" value="N5-carboxyaminoimidazole ribonucleotide synthase"/>
    <property type="match status" value="1"/>
</dbReference>